<organism evidence="1 2">
    <name type="scientific">Heterorhabditis bacteriophora</name>
    <name type="common">Entomopathogenic nematode worm</name>
    <dbReference type="NCBI Taxonomy" id="37862"/>
    <lineage>
        <taxon>Eukaryota</taxon>
        <taxon>Metazoa</taxon>
        <taxon>Ecdysozoa</taxon>
        <taxon>Nematoda</taxon>
        <taxon>Chromadorea</taxon>
        <taxon>Rhabditida</taxon>
        <taxon>Rhabditina</taxon>
        <taxon>Rhabditomorpha</taxon>
        <taxon>Strongyloidea</taxon>
        <taxon>Heterorhabditidae</taxon>
        <taxon>Heterorhabditis</taxon>
    </lineage>
</organism>
<accession>A0A1I7W7J2</accession>
<sequence length="35" mass="3847">MLINAEASGWSSALHATADVSLQMSYYNEAFRQAI</sequence>
<protein>
    <submittedName>
        <fullName evidence="2">Flagellar protein FliS</fullName>
    </submittedName>
</protein>
<proteinExistence type="predicted"/>
<keyword evidence="1" id="KW-1185">Reference proteome</keyword>
<evidence type="ECO:0000313" key="2">
    <source>
        <dbReference type="WBParaSite" id="Hba_00607"/>
    </source>
</evidence>
<reference evidence="2" key="1">
    <citation type="submission" date="2016-11" db="UniProtKB">
        <authorList>
            <consortium name="WormBaseParasite"/>
        </authorList>
    </citation>
    <scope>IDENTIFICATION</scope>
</reference>
<dbReference type="WBParaSite" id="Hba_00607">
    <property type="protein sequence ID" value="Hba_00607"/>
    <property type="gene ID" value="Hba_00607"/>
</dbReference>
<evidence type="ECO:0000313" key="1">
    <source>
        <dbReference type="Proteomes" id="UP000095283"/>
    </source>
</evidence>
<dbReference type="Proteomes" id="UP000095283">
    <property type="component" value="Unplaced"/>
</dbReference>
<dbReference type="AlphaFoldDB" id="A0A1I7W7J2"/>
<name>A0A1I7W7J2_HETBA</name>